<evidence type="ECO:0000256" key="2">
    <source>
        <dbReference type="ARBA" id="ARBA00009965"/>
    </source>
</evidence>
<evidence type="ECO:0000256" key="6">
    <source>
        <dbReference type="SAM" id="Phobius"/>
    </source>
</evidence>
<comment type="subcellular location">
    <subcellularLocation>
        <location evidence="1">Membrane</location>
        <topology evidence="1">Multi-pass membrane protein</topology>
    </subcellularLocation>
</comment>
<dbReference type="STRING" id="39947.A0A0P0W028"/>
<dbReference type="Proteomes" id="UP000059680">
    <property type="component" value="Chromosome 3"/>
</dbReference>
<protein>
    <submittedName>
        <fullName evidence="8">Os03g0606600 protein</fullName>
    </submittedName>
</protein>
<dbReference type="PANTHER" id="PTHR11706:SF76">
    <property type="entry name" value="METAL TRANSPORTER NRAMP3"/>
    <property type="match status" value="1"/>
</dbReference>
<reference evidence="8 9" key="2">
    <citation type="journal article" date="2013" name="Plant Cell Physiol.">
        <title>Rice Annotation Project Database (RAP-DB): an integrative and interactive database for rice genomics.</title>
        <authorList>
            <person name="Sakai H."/>
            <person name="Lee S.S."/>
            <person name="Tanaka T."/>
            <person name="Numa H."/>
            <person name="Kim J."/>
            <person name="Kawahara Y."/>
            <person name="Wakimoto H."/>
            <person name="Yang C.C."/>
            <person name="Iwamoto M."/>
            <person name="Abe T."/>
            <person name="Yamada Y."/>
            <person name="Muto A."/>
            <person name="Inokuchi H."/>
            <person name="Ikemura T."/>
            <person name="Matsumoto T."/>
            <person name="Sasaki T."/>
            <person name="Itoh T."/>
        </authorList>
    </citation>
    <scope>NUCLEOTIDE SEQUENCE [LARGE SCALE GENOMIC DNA]</scope>
    <source>
        <strain evidence="9">cv. Nipponbare</strain>
    </source>
</reference>
<accession>A0A0P0W028</accession>
<name>A0A0P0W028_ORYSJ</name>
<dbReference type="InterPro" id="IPR001046">
    <property type="entry name" value="NRAMP_fam"/>
</dbReference>
<evidence type="ECO:0000313" key="9">
    <source>
        <dbReference type="Proteomes" id="UP000059680"/>
    </source>
</evidence>
<keyword evidence="7" id="KW-0732">Signal</keyword>
<dbReference type="EMBL" id="AP014959">
    <property type="protein sequence ID" value="BAS85230.1"/>
    <property type="molecule type" value="Genomic_DNA"/>
</dbReference>
<dbReference type="Pfam" id="PF01566">
    <property type="entry name" value="Nramp"/>
    <property type="match status" value="1"/>
</dbReference>
<feature type="chain" id="PRO_5006056508" evidence="7">
    <location>
        <begin position="21"/>
        <end position="218"/>
    </location>
</feature>
<comment type="similarity">
    <text evidence="2">Belongs to the NRAMP (TC 2.A.55) family.</text>
</comment>
<dbReference type="AlphaFoldDB" id="A0A0P0W028"/>
<evidence type="ECO:0000256" key="1">
    <source>
        <dbReference type="ARBA" id="ARBA00004141"/>
    </source>
</evidence>
<keyword evidence="3 6" id="KW-0812">Transmembrane</keyword>
<evidence type="ECO:0000256" key="7">
    <source>
        <dbReference type="SAM" id="SignalP"/>
    </source>
</evidence>
<organism evidence="8 9">
    <name type="scientific">Oryza sativa subsp. japonica</name>
    <name type="common">Rice</name>
    <dbReference type="NCBI Taxonomy" id="39947"/>
    <lineage>
        <taxon>Eukaryota</taxon>
        <taxon>Viridiplantae</taxon>
        <taxon>Streptophyta</taxon>
        <taxon>Embryophyta</taxon>
        <taxon>Tracheophyta</taxon>
        <taxon>Spermatophyta</taxon>
        <taxon>Magnoliopsida</taxon>
        <taxon>Liliopsida</taxon>
        <taxon>Poales</taxon>
        <taxon>Poaceae</taxon>
        <taxon>BOP clade</taxon>
        <taxon>Oryzoideae</taxon>
        <taxon>Oryzeae</taxon>
        <taxon>Oryzinae</taxon>
        <taxon>Oryza</taxon>
        <taxon>Oryza sativa</taxon>
    </lineage>
</organism>
<evidence type="ECO:0000256" key="3">
    <source>
        <dbReference type="ARBA" id="ARBA00022692"/>
    </source>
</evidence>
<evidence type="ECO:0000313" key="8">
    <source>
        <dbReference type="EMBL" id="BAS85230.1"/>
    </source>
</evidence>
<feature type="signal peptide" evidence="7">
    <location>
        <begin position="1"/>
        <end position="20"/>
    </location>
</feature>
<keyword evidence="5 6" id="KW-0472">Membrane</keyword>
<proteinExistence type="inferred from homology"/>
<dbReference type="GO" id="GO:0046873">
    <property type="term" value="F:metal ion transmembrane transporter activity"/>
    <property type="evidence" value="ECO:0007669"/>
    <property type="project" value="InterPro"/>
</dbReference>
<reference evidence="8 9" key="3">
    <citation type="journal article" date="2013" name="Rice">
        <title>Improvement of the Oryza sativa Nipponbare reference genome using next generation sequence and optical map data.</title>
        <authorList>
            <person name="Kawahara Y."/>
            <person name="de la Bastide M."/>
            <person name="Hamilton J.P."/>
            <person name="Kanamori H."/>
            <person name="McCombie W.R."/>
            <person name="Ouyang S."/>
            <person name="Schwartz D.C."/>
            <person name="Tanaka T."/>
            <person name="Wu J."/>
            <person name="Zhou S."/>
            <person name="Childs K.L."/>
            <person name="Davidson R.M."/>
            <person name="Lin H."/>
            <person name="Quesada-Ocampo L."/>
            <person name="Vaillancourt B."/>
            <person name="Sakai H."/>
            <person name="Lee S.S."/>
            <person name="Kim J."/>
            <person name="Numa H."/>
            <person name="Itoh T."/>
            <person name="Buell C.R."/>
            <person name="Matsumoto T."/>
        </authorList>
    </citation>
    <scope>NUCLEOTIDE SEQUENCE [LARGE SCALE GENOMIC DNA]</scope>
    <source>
        <strain evidence="9">cv. Nipponbare</strain>
    </source>
</reference>
<dbReference type="eggNOG" id="KOG1291">
    <property type="taxonomic scope" value="Eukaryota"/>
</dbReference>
<dbReference type="Gramene" id="Os03t0606600-00">
    <property type="protein sequence ID" value="Os03t0606600-00"/>
    <property type="gene ID" value="Os03g0606600"/>
</dbReference>
<evidence type="ECO:0000256" key="4">
    <source>
        <dbReference type="ARBA" id="ARBA00022989"/>
    </source>
</evidence>
<keyword evidence="9" id="KW-1185">Reference proteome</keyword>
<dbReference type="PaxDb" id="39947-A0A0P0W028"/>
<keyword evidence="4 6" id="KW-1133">Transmembrane helix</keyword>
<sequence>TTAMGLLVQLLSARLRVATGRHLAELCRGGYPDWAHRALWLVAEVAMVSADIQEVIRSAVAIRILSHGFMPLWAGVVITGLDCFIFLSLENYGVRKLEGLFAVLIATMALSFAWMFIEIKPNGKDLIIGILVPKLSSRTNKASGWACRMRYHASQCVPPFCSCTVKKNRSRQRTPGPRSAEVLHHRIHRGIGSALHDKSVCDNSFCKGVLWHQRGRQH</sequence>
<dbReference type="InParanoid" id="A0A0P0W028"/>
<dbReference type="PRINTS" id="PR00447">
    <property type="entry name" value="NATRESASSCMP"/>
</dbReference>
<dbReference type="GO" id="GO:0016020">
    <property type="term" value="C:membrane"/>
    <property type="evidence" value="ECO:0007669"/>
    <property type="project" value="UniProtKB-SubCell"/>
</dbReference>
<gene>
    <name evidence="8" type="ordered locus">Os03g0606600</name>
    <name evidence="8" type="ORF">OSNPB_030606600</name>
</gene>
<feature type="transmembrane region" description="Helical" evidence="6">
    <location>
        <begin position="99"/>
        <end position="117"/>
    </location>
</feature>
<dbReference type="PANTHER" id="PTHR11706">
    <property type="entry name" value="SOLUTE CARRIER PROTEIN FAMILY 11 MEMBER"/>
    <property type="match status" value="1"/>
</dbReference>
<dbReference type="SMR" id="A0A0P0W028"/>
<reference evidence="9" key="1">
    <citation type="journal article" date="2005" name="Nature">
        <title>The map-based sequence of the rice genome.</title>
        <authorList>
            <consortium name="International rice genome sequencing project (IRGSP)"/>
            <person name="Matsumoto T."/>
            <person name="Wu J."/>
            <person name="Kanamori H."/>
            <person name="Katayose Y."/>
            <person name="Fujisawa M."/>
            <person name="Namiki N."/>
            <person name="Mizuno H."/>
            <person name="Yamamoto K."/>
            <person name="Antonio B.A."/>
            <person name="Baba T."/>
            <person name="Sakata K."/>
            <person name="Nagamura Y."/>
            <person name="Aoki H."/>
            <person name="Arikawa K."/>
            <person name="Arita K."/>
            <person name="Bito T."/>
            <person name="Chiden Y."/>
            <person name="Fujitsuka N."/>
            <person name="Fukunaka R."/>
            <person name="Hamada M."/>
            <person name="Harada C."/>
            <person name="Hayashi A."/>
            <person name="Hijishita S."/>
            <person name="Honda M."/>
            <person name="Hosokawa S."/>
            <person name="Ichikawa Y."/>
            <person name="Idonuma A."/>
            <person name="Iijima M."/>
            <person name="Ikeda M."/>
            <person name="Ikeno M."/>
            <person name="Ito K."/>
            <person name="Ito S."/>
            <person name="Ito T."/>
            <person name="Ito Y."/>
            <person name="Ito Y."/>
            <person name="Iwabuchi A."/>
            <person name="Kamiya K."/>
            <person name="Karasawa W."/>
            <person name="Kurita K."/>
            <person name="Katagiri S."/>
            <person name="Kikuta A."/>
            <person name="Kobayashi H."/>
            <person name="Kobayashi N."/>
            <person name="Machita K."/>
            <person name="Maehara T."/>
            <person name="Masukawa M."/>
            <person name="Mizubayashi T."/>
            <person name="Mukai Y."/>
            <person name="Nagasaki H."/>
            <person name="Nagata Y."/>
            <person name="Naito S."/>
            <person name="Nakashima M."/>
            <person name="Nakama Y."/>
            <person name="Nakamichi Y."/>
            <person name="Nakamura M."/>
            <person name="Meguro A."/>
            <person name="Negishi M."/>
            <person name="Ohta I."/>
            <person name="Ohta T."/>
            <person name="Okamoto M."/>
            <person name="Ono N."/>
            <person name="Saji S."/>
            <person name="Sakaguchi M."/>
            <person name="Sakai K."/>
            <person name="Shibata M."/>
            <person name="Shimokawa T."/>
            <person name="Song J."/>
            <person name="Takazaki Y."/>
            <person name="Terasawa K."/>
            <person name="Tsugane M."/>
            <person name="Tsuji K."/>
            <person name="Ueda S."/>
            <person name="Waki K."/>
            <person name="Yamagata H."/>
            <person name="Yamamoto M."/>
            <person name="Yamamoto S."/>
            <person name="Yamane H."/>
            <person name="Yoshiki S."/>
            <person name="Yoshihara R."/>
            <person name="Yukawa K."/>
            <person name="Zhong H."/>
            <person name="Yano M."/>
            <person name="Yuan Q."/>
            <person name="Ouyang S."/>
            <person name="Liu J."/>
            <person name="Jones K.M."/>
            <person name="Gansberger K."/>
            <person name="Moffat K."/>
            <person name="Hill J."/>
            <person name="Bera J."/>
            <person name="Fadrosh D."/>
            <person name="Jin S."/>
            <person name="Johri S."/>
            <person name="Kim M."/>
            <person name="Overton L."/>
            <person name="Reardon M."/>
            <person name="Tsitrin T."/>
            <person name="Vuong H."/>
            <person name="Weaver B."/>
            <person name="Ciecko A."/>
            <person name="Tallon L."/>
            <person name="Jackson J."/>
            <person name="Pai G."/>
            <person name="Aken S.V."/>
            <person name="Utterback T."/>
            <person name="Reidmuller S."/>
            <person name="Feldblyum T."/>
            <person name="Hsiao J."/>
            <person name="Zismann V."/>
            <person name="Iobst S."/>
            <person name="de Vazeille A.R."/>
            <person name="Buell C.R."/>
            <person name="Ying K."/>
            <person name="Li Y."/>
            <person name="Lu T."/>
            <person name="Huang Y."/>
            <person name="Zhao Q."/>
            <person name="Feng Q."/>
            <person name="Zhang L."/>
            <person name="Zhu J."/>
            <person name="Weng Q."/>
            <person name="Mu J."/>
            <person name="Lu Y."/>
            <person name="Fan D."/>
            <person name="Liu Y."/>
            <person name="Guan J."/>
            <person name="Zhang Y."/>
            <person name="Yu S."/>
            <person name="Liu X."/>
            <person name="Zhang Y."/>
            <person name="Hong G."/>
            <person name="Han B."/>
            <person name="Choisne N."/>
            <person name="Demange N."/>
            <person name="Orjeda G."/>
            <person name="Samain S."/>
            <person name="Cattolico L."/>
            <person name="Pelletier E."/>
            <person name="Couloux A."/>
            <person name="Segurens B."/>
            <person name="Wincker P."/>
            <person name="D'Hont A."/>
            <person name="Scarpelli C."/>
            <person name="Weissenbach J."/>
            <person name="Salanoubat M."/>
            <person name="Quetier F."/>
            <person name="Yu Y."/>
            <person name="Kim H.R."/>
            <person name="Rambo T."/>
            <person name="Currie J."/>
            <person name="Collura K."/>
            <person name="Luo M."/>
            <person name="Yang T."/>
            <person name="Ammiraju J.S.S."/>
            <person name="Engler F."/>
            <person name="Soderlund C."/>
            <person name="Wing R.A."/>
            <person name="Palmer L.E."/>
            <person name="de la Bastide M."/>
            <person name="Spiegel L."/>
            <person name="Nascimento L."/>
            <person name="Zutavern T."/>
            <person name="O'Shaughnessy A."/>
            <person name="Dike S."/>
            <person name="Dedhia N."/>
            <person name="Preston R."/>
            <person name="Balija V."/>
            <person name="McCombie W.R."/>
            <person name="Chow T."/>
            <person name="Chen H."/>
            <person name="Chung M."/>
            <person name="Chen C."/>
            <person name="Shaw J."/>
            <person name="Wu H."/>
            <person name="Hsiao K."/>
            <person name="Chao Y."/>
            <person name="Chu M."/>
            <person name="Cheng C."/>
            <person name="Hour A."/>
            <person name="Lee P."/>
            <person name="Lin S."/>
            <person name="Lin Y."/>
            <person name="Liou J."/>
            <person name="Liu S."/>
            <person name="Hsing Y."/>
            <person name="Raghuvanshi S."/>
            <person name="Mohanty A."/>
            <person name="Bharti A.K."/>
            <person name="Gaur A."/>
            <person name="Gupta V."/>
            <person name="Kumar D."/>
            <person name="Ravi V."/>
            <person name="Vij S."/>
            <person name="Kapur A."/>
            <person name="Khurana P."/>
            <person name="Khurana P."/>
            <person name="Khurana J.P."/>
            <person name="Tyagi A.K."/>
            <person name="Gaikwad K."/>
            <person name="Singh A."/>
            <person name="Dalal V."/>
            <person name="Srivastava S."/>
            <person name="Dixit A."/>
            <person name="Pal A.K."/>
            <person name="Ghazi I.A."/>
            <person name="Yadav M."/>
            <person name="Pandit A."/>
            <person name="Bhargava A."/>
            <person name="Sureshbabu K."/>
            <person name="Batra K."/>
            <person name="Sharma T.R."/>
            <person name="Mohapatra T."/>
            <person name="Singh N.K."/>
            <person name="Messing J."/>
            <person name="Nelson A.B."/>
            <person name="Fuks G."/>
            <person name="Kavchok S."/>
            <person name="Keizer G."/>
            <person name="Linton E."/>
            <person name="Llaca V."/>
            <person name="Song R."/>
            <person name="Tanyolac B."/>
            <person name="Young S."/>
            <person name="Ho-Il K."/>
            <person name="Hahn J.H."/>
            <person name="Sangsakoo G."/>
            <person name="Vanavichit A."/>
            <person name="de Mattos Luiz.A.T."/>
            <person name="Zimmer P.D."/>
            <person name="Malone G."/>
            <person name="Dellagostin O."/>
            <person name="de Oliveira A.C."/>
            <person name="Bevan M."/>
            <person name="Bancroft I."/>
            <person name="Minx P."/>
            <person name="Cordum H."/>
            <person name="Wilson R."/>
            <person name="Cheng Z."/>
            <person name="Jin W."/>
            <person name="Jiang J."/>
            <person name="Leong S.A."/>
            <person name="Iwama H."/>
            <person name="Gojobori T."/>
            <person name="Itoh T."/>
            <person name="Niimura Y."/>
            <person name="Fujii Y."/>
            <person name="Habara T."/>
            <person name="Sakai H."/>
            <person name="Sato Y."/>
            <person name="Wilson G."/>
            <person name="Kumar K."/>
            <person name="McCouch S."/>
            <person name="Juretic N."/>
            <person name="Hoen D."/>
            <person name="Wright S."/>
            <person name="Bruskiewich R."/>
            <person name="Bureau T."/>
            <person name="Miyao A."/>
            <person name="Hirochika H."/>
            <person name="Nishikawa T."/>
            <person name="Kadowaki K."/>
            <person name="Sugiura M."/>
            <person name="Burr B."/>
            <person name="Sasaki T."/>
        </authorList>
    </citation>
    <scope>NUCLEOTIDE SEQUENCE [LARGE SCALE GENOMIC DNA]</scope>
    <source>
        <strain evidence="9">cv. Nipponbare</strain>
    </source>
</reference>
<evidence type="ECO:0000256" key="5">
    <source>
        <dbReference type="ARBA" id="ARBA00023136"/>
    </source>
</evidence>
<feature type="non-terminal residue" evidence="8">
    <location>
        <position position="218"/>
    </location>
</feature>
<feature type="transmembrane region" description="Helical" evidence="6">
    <location>
        <begin position="64"/>
        <end position="87"/>
    </location>
</feature>